<evidence type="ECO:0000256" key="1">
    <source>
        <dbReference type="SAM" id="MobiDB-lite"/>
    </source>
</evidence>
<feature type="compositionally biased region" description="Polar residues" evidence="1">
    <location>
        <begin position="161"/>
        <end position="175"/>
    </location>
</feature>
<feature type="compositionally biased region" description="Basic and acidic residues" evidence="1">
    <location>
        <begin position="33"/>
        <end position="43"/>
    </location>
</feature>
<feature type="region of interest" description="Disordered" evidence="1">
    <location>
        <begin position="161"/>
        <end position="180"/>
    </location>
</feature>
<sequence length="231" mass="26816">MPVDQVGRDRRPGDRAEIAQPEASVKRKHHKRSQPDRRRDNAESWRSSQVTVRPFRGVGVFVGGRDQIETRDEFRRRCLPPFQPTAKFFEAANESEIVHSFLDRPCREPGSLRRHSKGVELRRRYFRRRLLRVPVPTVEPVPKFDGSLDRQVRPLNIARNSLNQFQDDPPTNSRGTPFPRFKFHLRSKKYRQRKQNERPQNVRKGVSSNVHGTNRTIAAGGVSLIPGTTRQ</sequence>
<accession>A0A0F7L705</accession>
<feature type="region of interest" description="Disordered" evidence="1">
    <location>
        <begin position="1"/>
        <end position="48"/>
    </location>
</feature>
<feature type="compositionally biased region" description="Basic and acidic residues" evidence="1">
    <location>
        <begin position="1"/>
        <end position="17"/>
    </location>
</feature>
<name>A0A0F7L705_9VIRU</name>
<proteinExistence type="predicted"/>
<dbReference type="EMBL" id="KR029603">
    <property type="protein sequence ID" value="AKH48324.1"/>
    <property type="molecule type" value="Genomic_DNA"/>
</dbReference>
<protein>
    <submittedName>
        <fullName evidence="2">Uncharacterized protein</fullName>
    </submittedName>
</protein>
<feature type="compositionally biased region" description="Polar residues" evidence="1">
    <location>
        <begin position="206"/>
        <end position="216"/>
    </location>
</feature>
<feature type="region of interest" description="Disordered" evidence="1">
    <location>
        <begin position="190"/>
        <end position="231"/>
    </location>
</feature>
<evidence type="ECO:0000313" key="2">
    <source>
        <dbReference type="EMBL" id="AKH48324.1"/>
    </source>
</evidence>
<organism evidence="2">
    <name type="scientific">uncultured marine virus</name>
    <dbReference type="NCBI Taxonomy" id="186617"/>
    <lineage>
        <taxon>Viruses</taxon>
        <taxon>environmental samples</taxon>
    </lineage>
</organism>
<reference evidence="2" key="2">
    <citation type="submission" date="2015-03" db="EMBL/GenBank/DDBJ databases">
        <authorList>
            <person name="Chow C.-E.T."/>
            <person name="Winget D.M."/>
            <person name="White R.A.III."/>
            <person name="Hallam S.J."/>
            <person name="Suttle C.A."/>
        </authorList>
    </citation>
    <scope>NUCLEOTIDE SEQUENCE</scope>
    <source>
        <strain evidence="2">Oxic1_8</strain>
    </source>
</reference>
<reference evidence="2" key="1">
    <citation type="journal article" date="2015" name="Front. Microbiol.">
        <title>Combining genomic sequencing methods to explore viral diversity and reveal potential virus-host interactions.</title>
        <authorList>
            <person name="Chow C.E."/>
            <person name="Winget D.M."/>
            <person name="White R.A.III."/>
            <person name="Hallam S.J."/>
            <person name="Suttle C.A."/>
        </authorList>
    </citation>
    <scope>NUCLEOTIDE SEQUENCE</scope>
    <source>
        <strain evidence="2">Oxic1_8</strain>
    </source>
</reference>